<feature type="region of interest" description="Disordered" evidence="1">
    <location>
        <begin position="1"/>
        <end position="37"/>
    </location>
</feature>
<reference evidence="2 3" key="1">
    <citation type="submission" date="2017-04" db="EMBL/GenBank/DDBJ databases">
        <title>Draft genome sequence of Tuber borchii Vittad., a whitish edible truffle.</title>
        <authorList>
            <consortium name="DOE Joint Genome Institute"/>
            <person name="Murat C."/>
            <person name="Kuo A."/>
            <person name="Barry K.W."/>
            <person name="Clum A."/>
            <person name="Dockter R.B."/>
            <person name="Fauchery L."/>
            <person name="Iotti M."/>
            <person name="Kohler A."/>
            <person name="Labutti K."/>
            <person name="Lindquist E.A."/>
            <person name="Lipzen A."/>
            <person name="Ohm R.A."/>
            <person name="Wang M."/>
            <person name="Grigoriev I.V."/>
            <person name="Zambonelli A."/>
            <person name="Martin F.M."/>
        </authorList>
    </citation>
    <scope>NUCLEOTIDE SEQUENCE [LARGE SCALE GENOMIC DNA]</scope>
    <source>
        <strain evidence="2 3">Tbo3840</strain>
    </source>
</reference>
<dbReference type="STRING" id="42251.A0A2T6ZS60"/>
<sequence>MSETALANQRVQQSLKSNIPPPSVPNNTQDPAKPSHLAQNEAINCQSALEGFESLREQLSWVKANKTGGAYSQRNSAYGRLAHFRERAGDMAHMKDMFEKNYSNLLAYVKDKENDFAEKIKIKDAQYLEL</sequence>
<accession>A0A2T6ZS60</accession>
<dbReference type="AlphaFoldDB" id="A0A2T6ZS60"/>
<proteinExistence type="predicted"/>
<dbReference type="Proteomes" id="UP000244722">
    <property type="component" value="Unassembled WGS sequence"/>
</dbReference>
<feature type="compositionally biased region" description="Polar residues" evidence="1">
    <location>
        <begin position="1"/>
        <end position="17"/>
    </location>
</feature>
<keyword evidence="3" id="KW-1185">Reference proteome</keyword>
<comment type="caution">
    <text evidence="2">The sequence shown here is derived from an EMBL/GenBank/DDBJ whole genome shotgun (WGS) entry which is preliminary data.</text>
</comment>
<evidence type="ECO:0000313" key="2">
    <source>
        <dbReference type="EMBL" id="PUU78329.1"/>
    </source>
</evidence>
<evidence type="ECO:0000313" key="3">
    <source>
        <dbReference type="Proteomes" id="UP000244722"/>
    </source>
</evidence>
<name>A0A2T6ZS60_TUBBO</name>
<evidence type="ECO:0000256" key="1">
    <source>
        <dbReference type="SAM" id="MobiDB-lite"/>
    </source>
</evidence>
<gene>
    <name evidence="2" type="ORF">B9Z19DRAFT_1126904</name>
</gene>
<dbReference type="EMBL" id="NESQ01000122">
    <property type="protein sequence ID" value="PUU78329.1"/>
    <property type="molecule type" value="Genomic_DNA"/>
</dbReference>
<organism evidence="2 3">
    <name type="scientific">Tuber borchii</name>
    <name type="common">White truffle</name>
    <dbReference type="NCBI Taxonomy" id="42251"/>
    <lineage>
        <taxon>Eukaryota</taxon>
        <taxon>Fungi</taxon>
        <taxon>Dikarya</taxon>
        <taxon>Ascomycota</taxon>
        <taxon>Pezizomycotina</taxon>
        <taxon>Pezizomycetes</taxon>
        <taxon>Pezizales</taxon>
        <taxon>Tuberaceae</taxon>
        <taxon>Tuber</taxon>
    </lineage>
</organism>
<protein>
    <submittedName>
        <fullName evidence="2">Uncharacterized protein</fullName>
    </submittedName>
</protein>